<sequence length="120" mass="14131">MTFFNGLKSMALSKEFKREVKEHQLKEEEAKRTERVGDREAERWKKIQLEKSRIQAALVKFDLETSSIGETGTWAMLLKVSNFVDGKDDLDSWLMRLERFAAMRQWSREKWASSLSRLST</sequence>
<gene>
    <name evidence="1" type="ORF">PoB_004883900</name>
</gene>
<organism evidence="1 2">
    <name type="scientific">Plakobranchus ocellatus</name>
    <dbReference type="NCBI Taxonomy" id="259542"/>
    <lineage>
        <taxon>Eukaryota</taxon>
        <taxon>Metazoa</taxon>
        <taxon>Spiralia</taxon>
        <taxon>Lophotrochozoa</taxon>
        <taxon>Mollusca</taxon>
        <taxon>Gastropoda</taxon>
        <taxon>Heterobranchia</taxon>
        <taxon>Euthyneura</taxon>
        <taxon>Panpulmonata</taxon>
        <taxon>Sacoglossa</taxon>
        <taxon>Placobranchoidea</taxon>
        <taxon>Plakobranchidae</taxon>
        <taxon>Plakobranchus</taxon>
    </lineage>
</organism>
<proteinExistence type="predicted"/>
<evidence type="ECO:0008006" key="3">
    <source>
        <dbReference type="Google" id="ProtNLM"/>
    </source>
</evidence>
<dbReference type="EMBL" id="BLXT01005367">
    <property type="protein sequence ID" value="GFO22334.1"/>
    <property type="molecule type" value="Genomic_DNA"/>
</dbReference>
<dbReference type="Proteomes" id="UP000735302">
    <property type="component" value="Unassembled WGS sequence"/>
</dbReference>
<evidence type="ECO:0000313" key="2">
    <source>
        <dbReference type="Proteomes" id="UP000735302"/>
    </source>
</evidence>
<comment type="caution">
    <text evidence="1">The sequence shown here is derived from an EMBL/GenBank/DDBJ whole genome shotgun (WGS) entry which is preliminary data.</text>
</comment>
<evidence type="ECO:0000313" key="1">
    <source>
        <dbReference type="EMBL" id="GFO22334.1"/>
    </source>
</evidence>
<dbReference type="AlphaFoldDB" id="A0AAV4BVA2"/>
<accession>A0AAV4BVA2</accession>
<reference evidence="1 2" key="1">
    <citation type="journal article" date="2021" name="Elife">
        <title>Chloroplast acquisition without the gene transfer in kleptoplastic sea slugs, Plakobranchus ocellatus.</title>
        <authorList>
            <person name="Maeda T."/>
            <person name="Takahashi S."/>
            <person name="Yoshida T."/>
            <person name="Shimamura S."/>
            <person name="Takaki Y."/>
            <person name="Nagai Y."/>
            <person name="Toyoda A."/>
            <person name="Suzuki Y."/>
            <person name="Arimoto A."/>
            <person name="Ishii H."/>
            <person name="Satoh N."/>
            <person name="Nishiyama T."/>
            <person name="Hasebe M."/>
            <person name="Maruyama T."/>
            <person name="Minagawa J."/>
            <person name="Obokata J."/>
            <person name="Shigenobu S."/>
        </authorList>
    </citation>
    <scope>NUCLEOTIDE SEQUENCE [LARGE SCALE GENOMIC DNA]</scope>
</reference>
<keyword evidence="2" id="KW-1185">Reference proteome</keyword>
<name>A0AAV4BVA2_9GAST</name>
<protein>
    <recommendedName>
        <fullName evidence="3">Clathrin light chain</fullName>
    </recommendedName>
</protein>